<evidence type="ECO:0000259" key="7">
    <source>
        <dbReference type="SMART" id="SM00563"/>
    </source>
</evidence>
<keyword evidence="8" id="KW-0808">Transferase</keyword>
<feature type="transmembrane region" description="Helical" evidence="6">
    <location>
        <begin position="408"/>
        <end position="435"/>
    </location>
</feature>
<keyword evidence="3 6" id="KW-0812">Transmembrane</keyword>
<dbReference type="SMART" id="SM00563">
    <property type="entry name" value="PlsC"/>
    <property type="match status" value="1"/>
</dbReference>
<dbReference type="Pfam" id="PF00501">
    <property type="entry name" value="AMP-binding"/>
    <property type="match status" value="1"/>
</dbReference>
<reference evidence="8 9" key="1">
    <citation type="submission" date="2017-01" db="EMBL/GenBank/DDBJ databases">
        <title>Genome sequencing of Arcobacter sp. LPB0137.</title>
        <authorList>
            <person name="Lee G.-W."/>
            <person name="Yi H."/>
        </authorList>
    </citation>
    <scope>NUCLEOTIDE SEQUENCE [LARGE SCALE GENOMIC DNA]</scope>
    <source>
        <strain evidence="8 9">LPB0137</strain>
    </source>
</reference>
<dbReference type="GO" id="GO:0031956">
    <property type="term" value="F:medium-chain fatty acid-CoA ligase activity"/>
    <property type="evidence" value="ECO:0007669"/>
    <property type="project" value="TreeGrafter"/>
</dbReference>
<proteinExistence type="inferred from homology"/>
<dbReference type="InterPro" id="IPR020845">
    <property type="entry name" value="AMP-binding_CS"/>
</dbReference>
<dbReference type="Pfam" id="PF01553">
    <property type="entry name" value="Acyltransferase"/>
    <property type="match status" value="1"/>
</dbReference>
<dbReference type="STRING" id="1850254.LPB137_12920"/>
<keyword evidence="4 6" id="KW-1133">Transmembrane helix</keyword>
<dbReference type="PROSITE" id="PS00455">
    <property type="entry name" value="AMP_BINDING"/>
    <property type="match status" value="1"/>
</dbReference>
<dbReference type="InterPro" id="IPR011701">
    <property type="entry name" value="MFS"/>
</dbReference>
<dbReference type="Gene3D" id="1.20.1250.20">
    <property type="entry name" value="MFS general substrate transporter like domains"/>
    <property type="match status" value="1"/>
</dbReference>
<dbReference type="SUPFAM" id="SSF56801">
    <property type="entry name" value="Acetyl-CoA synthetase-like"/>
    <property type="match status" value="1"/>
</dbReference>
<name>A0A1P8KQ87_9BACT</name>
<evidence type="ECO:0000313" key="9">
    <source>
        <dbReference type="Proteomes" id="UP000186074"/>
    </source>
</evidence>
<evidence type="ECO:0000256" key="2">
    <source>
        <dbReference type="ARBA" id="ARBA00022598"/>
    </source>
</evidence>
<feature type="transmembrane region" description="Helical" evidence="6">
    <location>
        <begin position="146"/>
        <end position="172"/>
    </location>
</feature>
<dbReference type="KEGG" id="alp:LPB137_12920"/>
<organism evidence="8 9">
    <name type="scientific">Poseidonibacter parvus</name>
    <dbReference type="NCBI Taxonomy" id="1850254"/>
    <lineage>
        <taxon>Bacteria</taxon>
        <taxon>Pseudomonadati</taxon>
        <taxon>Campylobacterota</taxon>
        <taxon>Epsilonproteobacteria</taxon>
        <taxon>Campylobacterales</taxon>
        <taxon>Arcobacteraceae</taxon>
        <taxon>Poseidonibacter</taxon>
    </lineage>
</organism>
<feature type="transmembrane region" description="Helical" evidence="6">
    <location>
        <begin position="284"/>
        <end position="305"/>
    </location>
</feature>
<dbReference type="Proteomes" id="UP000186074">
    <property type="component" value="Chromosome"/>
</dbReference>
<dbReference type="NCBIfam" id="NF006386">
    <property type="entry name" value="PRK08633.1"/>
    <property type="match status" value="1"/>
</dbReference>
<evidence type="ECO:0000256" key="3">
    <source>
        <dbReference type="ARBA" id="ARBA00022692"/>
    </source>
</evidence>
<dbReference type="PANTHER" id="PTHR43201:SF5">
    <property type="entry name" value="MEDIUM-CHAIN ACYL-COA LIGASE ACSF2, MITOCHONDRIAL"/>
    <property type="match status" value="1"/>
</dbReference>
<dbReference type="Gene3D" id="3.40.50.12780">
    <property type="entry name" value="N-terminal domain of ligase-like"/>
    <property type="match status" value="1"/>
</dbReference>
<evidence type="ECO:0000313" key="8">
    <source>
        <dbReference type="EMBL" id="APW66698.1"/>
    </source>
</evidence>
<dbReference type="OrthoDB" id="9799237at2"/>
<dbReference type="RefSeq" id="WP_076088746.1">
    <property type="nucleotide sequence ID" value="NZ_CP019070.1"/>
</dbReference>
<dbReference type="SUPFAM" id="SSF69593">
    <property type="entry name" value="Glycerol-3-phosphate (1)-acyltransferase"/>
    <property type="match status" value="1"/>
</dbReference>
<dbReference type="CDD" id="cd06173">
    <property type="entry name" value="MFS_MefA_like"/>
    <property type="match status" value="1"/>
</dbReference>
<feature type="transmembrane region" description="Helical" evidence="6">
    <location>
        <begin position="312"/>
        <end position="333"/>
    </location>
</feature>
<feature type="transmembrane region" description="Helical" evidence="6">
    <location>
        <begin position="339"/>
        <end position="363"/>
    </location>
</feature>
<evidence type="ECO:0000256" key="1">
    <source>
        <dbReference type="ARBA" id="ARBA00006432"/>
    </source>
</evidence>
<keyword evidence="2" id="KW-0436">Ligase</keyword>
<dbReference type="InterPro" id="IPR042099">
    <property type="entry name" value="ANL_N_sf"/>
</dbReference>
<keyword evidence="8" id="KW-0012">Acyltransferase</keyword>
<dbReference type="InterPro" id="IPR036259">
    <property type="entry name" value="MFS_trans_sf"/>
</dbReference>
<dbReference type="EMBL" id="CP019070">
    <property type="protein sequence ID" value="APW66698.1"/>
    <property type="molecule type" value="Genomic_DNA"/>
</dbReference>
<evidence type="ECO:0000256" key="5">
    <source>
        <dbReference type="ARBA" id="ARBA00023136"/>
    </source>
</evidence>
<dbReference type="InterPro" id="IPR045851">
    <property type="entry name" value="AMP-bd_C_sf"/>
</dbReference>
<feature type="transmembrane region" description="Helical" evidence="6">
    <location>
        <begin position="249"/>
        <end position="272"/>
    </location>
</feature>
<dbReference type="AlphaFoldDB" id="A0A1P8KQ87"/>
<dbReference type="GO" id="GO:0006631">
    <property type="term" value="P:fatty acid metabolic process"/>
    <property type="evidence" value="ECO:0007669"/>
    <property type="project" value="TreeGrafter"/>
</dbReference>
<gene>
    <name evidence="8" type="ORF">LPB137_12920</name>
</gene>
<accession>A0A1P8KQ87</accession>
<feature type="domain" description="Phospholipid/glycerol acyltransferase" evidence="7">
    <location>
        <begin position="459"/>
        <end position="572"/>
    </location>
</feature>
<dbReference type="SUPFAM" id="SSF103473">
    <property type="entry name" value="MFS general substrate transporter"/>
    <property type="match status" value="1"/>
</dbReference>
<dbReference type="CDD" id="cd07989">
    <property type="entry name" value="LPLAT_AGPAT-like"/>
    <property type="match status" value="1"/>
</dbReference>
<dbReference type="GO" id="GO:0022857">
    <property type="term" value="F:transmembrane transporter activity"/>
    <property type="evidence" value="ECO:0007669"/>
    <property type="project" value="InterPro"/>
</dbReference>
<evidence type="ECO:0000256" key="4">
    <source>
        <dbReference type="ARBA" id="ARBA00022989"/>
    </source>
</evidence>
<dbReference type="InterPro" id="IPR000873">
    <property type="entry name" value="AMP-dep_synth/lig_dom"/>
</dbReference>
<dbReference type="Gene3D" id="3.30.300.30">
    <property type="match status" value="1"/>
</dbReference>
<keyword evidence="5 6" id="KW-0472">Membrane</keyword>
<protein>
    <submittedName>
        <fullName evidence="8">Acyl-[ACP]--phospholipid O-acyltransferase</fullName>
    </submittedName>
</protein>
<feature type="transmembrane region" description="Helical" evidence="6">
    <location>
        <begin position="50"/>
        <end position="71"/>
    </location>
</feature>
<feature type="transmembrane region" description="Helical" evidence="6">
    <location>
        <begin position="384"/>
        <end position="402"/>
    </location>
</feature>
<feature type="transmembrane region" description="Helical" evidence="6">
    <location>
        <begin position="107"/>
        <end position="125"/>
    </location>
</feature>
<dbReference type="PANTHER" id="PTHR43201">
    <property type="entry name" value="ACYL-COA SYNTHETASE"/>
    <property type="match status" value="1"/>
</dbReference>
<feature type="transmembrane region" description="Helical" evidence="6">
    <location>
        <begin position="83"/>
        <end position="101"/>
    </location>
</feature>
<comment type="similarity">
    <text evidence="1">Belongs to the ATP-dependent AMP-binding enzyme family.</text>
</comment>
<sequence length="1163" mass="129117">MNKLFEKIKNLSLIKLAFLFVVFCNALVDVSHKVLLQNIAFKVFDGSEQVIWISIINAMIIIPFLLLFTLSGYLSDKYDKKSILVYGAISSFCLSVLMIFAYLSGSFYFAMFILVLLAVQSAIYSPAKFGIILDIYGKKNLAKGNAALQSISIIAILFAIGITSFIFESFYISNNLELLSSKEQLLSSTLSLTYYVLPIAFLEMIVSLLILRKIKTSHKRNDSLILNKNDFLKGKLFSKNIKSIFSNKIIFLSVIGLSVFWGISQGLMAVFPSYAKQYLEVTDVFVINGVIACSGIGIAIGAFIYSKLSKHYIEVGTIPLAAFGMALMVYISTIVQTPFLLALSFLFFGIFGGLFVVPLNALIQFNANKKTLGTILAGNNWFHSLFMFAMLSLTTIVSFYSLDPLSTIYLILLITTFGAFFTVIKLPQSMILVFLKLIVGLKYKLEVNDVKNIPSSGGVLLLGNHVSWIDWAVILMSVPRDVKFVMEKSIYNKWYLKWLLKMFNAIPISGTSSKSTIKEVARQLDEGNVVVLFPEGNITRNGHLGEFKRGFELILRQTHSDVRVVSFYIRGLWESMFSRANNKLKKSYRTNTVTVSFSKVMKKENANITRVKQEIIALSTSSWKEHIKNLGTLSQTIFDKLKEVSNEMIIADSTGLELSGNRFLTASILFKNQLKKKVKGQNLGLLLPSSAAGAFINNSVLMMGKTAVNLNFTSSMQSIKEAINKAEIKTIITSSKFVEKLEAKGIEISSVFELVDVILLEDLKKEISKLSGLITLLSVKFLPSFLLKAIYLEKTNKDDTVVILFSSGSEGKPKGIELSSDNILGNSQQIANVLNVSDDDVFVGSLPTFHAFGIVVTTFLPLIEGIKCVCHPDPTDGLGLGKLIYKYKATILTGTSTFFRLYTKNSKVNPLMFESLRLTVAGAEKLRDDVRIDFKKKFGKDILEGFGTTETTPVTSCNLPDVLTPEFTVQKGNKIGTVGMALPGTLIKIVNPDTFDELEIGEEGMVLISGIQVMKGYLKDEKKTKEVLIKIDNRTFYITGDKGKLDNDGFLTIVDRYSRFAKLGGEMISLTAIENMISKVIELPEDTNTDYIATSIEDEKKGEKIILLISNVNEEFVSSLKEKIIASFDNNLMIPSLIKIVEEVPKLGTGKKDFKAAKLLAKS</sequence>
<feature type="transmembrane region" description="Helical" evidence="6">
    <location>
        <begin position="192"/>
        <end position="211"/>
    </location>
</feature>
<dbReference type="InterPro" id="IPR002123">
    <property type="entry name" value="Plipid/glycerol_acylTrfase"/>
</dbReference>
<dbReference type="GO" id="GO:0016746">
    <property type="term" value="F:acyltransferase activity"/>
    <property type="evidence" value="ECO:0007669"/>
    <property type="project" value="UniProtKB-KW"/>
</dbReference>
<evidence type="ECO:0000256" key="6">
    <source>
        <dbReference type="SAM" id="Phobius"/>
    </source>
</evidence>
<dbReference type="Pfam" id="PF07690">
    <property type="entry name" value="MFS_1"/>
    <property type="match status" value="1"/>
</dbReference>
<keyword evidence="9" id="KW-1185">Reference proteome</keyword>